<proteinExistence type="predicted"/>
<organism evidence="2 3">
    <name type="scientific">Drosophila gunungcola</name>
    <name type="common">fruit fly</name>
    <dbReference type="NCBI Taxonomy" id="103775"/>
    <lineage>
        <taxon>Eukaryota</taxon>
        <taxon>Metazoa</taxon>
        <taxon>Ecdysozoa</taxon>
        <taxon>Arthropoda</taxon>
        <taxon>Hexapoda</taxon>
        <taxon>Insecta</taxon>
        <taxon>Pterygota</taxon>
        <taxon>Neoptera</taxon>
        <taxon>Endopterygota</taxon>
        <taxon>Diptera</taxon>
        <taxon>Brachycera</taxon>
        <taxon>Muscomorpha</taxon>
        <taxon>Ephydroidea</taxon>
        <taxon>Drosophilidae</taxon>
        <taxon>Drosophila</taxon>
        <taxon>Sophophora</taxon>
    </lineage>
</organism>
<feature type="compositionally biased region" description="Low complexity" evidence="1">
    <location>
        <begin position="119"/>
        <end position="134"/>
    </location>
</feature>
<evidence type="ECO:0000313" key="3">
    <source>
        <dbReference type="Proteomes" id="UP001059596"/>
    </source>
</evidence>
<dbReference type="EMBL" id="JAMKOV010000003">
    <property type="protein sequence ID" value="KAI8041675.1"/>
    <property type="molecule type" value="Genomic_DNA"/>
</dbReference>
<comment type="caution">
    <text evidence="2">The sequence shown here is derived from an EMBL/GenBank/DDBJ whole genome shotgun (WGS) entry which is preliminary data.</text>
</comment>
<dbReference type="Proteomes" id="UP001059596">
    <property type="component" value="Unassembled WGS sequence"/>
</dbReference>
<keyword evidence="3" id="KW-1185">Reference proteome</keyword>
<feature type="region of interest" description="Disordered" evidence="1">
    <location>
        <begin position="70"/>
        <end position="146"/>
    </location>
</feature>
<sequence>MQTPLTRFGVPGPATITGSVLEPCCNVQHSRRGLTTSCREGGGEEKGGEVGTPAKQHNFVNCSRVNCRRQSIAHHIPQDPTRPNQTKPKPNPHHHHHQQERQTQRRRCHSQQLLSAKYQNQNQAPAQEQEQESQTSLKPISPGPPQ</sequence>
<feature type="compositionally biased region" description="Basic residues" evidence="1">
    <location>
        <begin position="90"/>
        <end position="109"/>
    </location>
</feature>
<accession>A0A9Q0BRX2</accession>
<name>A0A9Q0BRX2_9MUSC</name>
<evidence type="ECO:0000313" key="2">
    <source>
        <dbReference type="EMBL" id="KAI8041675.1"/>
    </source>
</evidence>
<feature type="region of interest" description="Disordered" evidence="1">
    <location>
        <begin position="32"/>
        <end position="56"/>
    </location>
</feature>
<reference evidence="2" key="1">
    <citation type="journal article" date="2023" name="Genome Biol. Evol.">
        <title>Long-read-based Genome Assembly of Drosophila gunungcola Reveals Fewer Chemosensory Genes in Flower-breeding Species.</title>
        <authorList>
            <person name="Negi A."/>
            <person name="Liao B.Y."/>
            <person name="Yeh S.D."/>
        </authorList>
    </citation>
    <scope>NUCLEOTIDE SEQUENCE</scope>
    <source>
        <strain evidence="2">Sukarami</strain>
    </source>
</reference>
<evidence type="ECO:0000256" key="1">
    <source>
        <dbReference type="SAM" id="MobiDB-lite"/>
    </source>
</evidence>
<gene>
    <name evidence="2" type="ORF">M5D96_005940</name>
</gene>
<dbReference type="AlphaFoldDB" id="A0A9Q0BRX2"/>
<protein>
    <submittedName>
        <fullName evidence="2">Uncharacterized protein</fullName>
    </submittedName>
</protein>